<accession>A0ABR8X9L7</accession>
<reference evidence="6 7" key="1">
    <citation type="submission" date="2020-08" db="EMBL/GenBank/DDBJ databases">
        <title>A Genomic Blueprint of the Chicken Gut Microbiome.</title>
        <authorList>
            <person name="Gilroy R."/>
            <person name="Ravi A."/>
            <person name="Getino M."/>
            <person name="Pursley I."/>
            <person name="Horton D.L."/>
            <person name="Alikhan N.-F."/>
            <person name="Baker D."/>
            <person name="Gharbi K."/>
            <person name="Hall N."/>
            <person name="Watson M."/>
            <person name="Adriaenssens E.M."/>
            <person name="Foster-Nyarko E."/>
            <person name="Jarju S."/>
            <person name="Secka A."/>
            <person name="Antonio M."/>
            <person name="Oren A."/>
            <person name="Chaudhuri R."/>
            <person name="La Ragione R.M."/>
            <person name="Hildebrand F."/>
            <person name="Pallen M.J."/>
        </authorList>
    </citation>
    <scope>NUCLEOTIDE SEQUENCE [LARGE SCALE GENOMIC DNA]</scope>
    <source>
        <strain evidence="6 7">Re31</strain>
    </source>
</reference>
<name>A0ABR8X9L7_9BACL</name>
<evidence type="ECO:0000256" key="3">
    <source>
        <dbReference type="ARBA" id="ARBA00022679"/>
    </source>
</evidence>
<dbReference type="EMBL" id="JACSQA010000004">
    <property type="protein sequence ID" value="MBD8026004.1"/>
    <property type="molecule type" value="Genomic_DNA"/>
</dbReference>
<dbReference type="InterPro" id="IPR029063">
    <property type="entry name" value="SAM-dependent_MTases_sf"/>
</dbReference>
<dbReference type="Pfam" id="PF08241">
    <property type="entry name" value="Methyltransf_11"/>
    <property type="match status" value="1"/>
</dbReference>
<evidence type="ECO:0000313" key="7">
    <source>
        <dbReference type="Proteomes" id="UP000640930"/>
    </source>
</evidence>
<evidence type="ECO:0000256" key="1">
    <source>
        <dbReference type="ARBA" id="ARBA00005189"/>
    </source>
</evidence>
<keyword evidence="2 6" id="KW-0489">Methyltransferase</keyword>
<proteinExistence type="predicted"/>
<comment type="caution">
    <text evidence="6">The sequence shown here is derived from an EMBL/GenBank/DDBJ whole genome shotgun (WGS) entry which is preliminary data.</text>
</comment>
<dbReference type="Proteomes" id="UP000640930">
    <property type="component" value="Unassembled WGS sequence"/>
</dbReference>
<dbReference type="SUPFAM" id="SSF53335">
    <property type="entry name" value="S-adenosyl-L-methionine-dependent methyltransferases"/>
    <property type="match status" value="1"/>
</dbReference>
<comment type="pathway">
    <text evidence="4">Phospholipid metabolism.</text>
</comment>
<comment type="pathway">
    <text evidence="1">Lipid metabolism.</text>
</comment>
<dbReference type="PANTHER" id="PTHR44307">
    <property type="entry name" value="PHOSPHOETHANOLAMINE METHYLTRANSFERASE"/>
    <property type="match status" value="1"/>
</dbReference>
<keyword evidence="7" id="KW-1185">Reference proteome</keyword>
<dbReference type="GO" id="GO:0008168">
    <property type="term" value="F:methyltransferase activity"/>
    <property type="evidence" value="ECO:0007669"/>
    <property type="project" value="UniProtKB-KW"/>
</dbReference>
<evidence type="ECO:0000259" key="5">
    <source>
        <dbReference type="Pfam" id="PF08241"/>
    </source>
</evidence>
<gene>
    <name evidence="6" type="ORF">H9636_04970</name>
</gene>
<dbReference type="PANTHER" id="PTHR44307:SF2">
    <property type="entry name" value="PHOSPHOETHANOLAMINE METHYLTRANSFERASE ISOFORM X1"/>
    <property type="match status" value="1"/>
</dbReference>
<feature type="domain" description="Methyltransferase type 11" evidence="5">
    <location>
        <begin position="45"/>
        <end position="139"/>
    </location>
</feature>
<dbReference type="GO" id="GO:0032259">
    <property type="term" value="P:methylation"/>
    <property type="evidence" value="ECO:0007669"/>
    <property type="project" value="UniProtKB-KW"/>
</dbReference>
<evidence type="ECO:0000256" key="2">
    <source>
        <dbReference type="ARBA" id="ARBA00022603"/>
    </source>
</evidence>
<evidence type="ECO:0000256" key="4">
    <source>
        <dbReference type="ARBA" id="ARBA00025707"/>
    </source>
</evidence>
<dbReference type="InterPro" id="IPR013216">
    <property type="entry name" value="Methyltransf_11"/>
</dbReference>
<dbReference type="RefSeq" id="WP_191706519.1">
    <property type="nucleotide sequence ID" value="NZ_JACSQA010000004.1"/>
</dbReference>
<dbReference type="Gene3D" id="3.40.50.150">
    <property type="entry name" value="Vaccinia Virus protein VP39"/>
    <property type="match status" value="1"/>
</dbReference>
<protein>
    <submittedName>
        <fullName evidence="6">Class I SAM-dependent methyltransferase</fullName>
    </submittedName>
</protein>
<dbReference type="CDD" id="cd02440">
    <property type="entry name" value="AdoMet_MTases"/>
    <property type="match status" value="1"/>
</dbReference>
<keyword evidence="3" id="KW-0808">Transferase</keyword>
<evidence type="ECO:0000313" key="6">
    <source>
        <dbReference type="EMBL" id="MBD8026004.1"/>
    </source>
</evidence>
<organism evidence="6 7">
    <name type="scientific">Ureibacillus galli</name>
    <dbReference type="NCBI Taxonomy" id="2762222"/>
    <lineage>
        <taxon>Bacteria</taxon>
        <taxon>Bacillati</taxon>
        <taxon>Bacillota</taxon>
        <taxon>Bacilli</taxon>
        <taxon>Bacillales</taxon>
        <taxon>Caryophanaceae</taxon>
        <taxon>Ureibacillus</taxon>
    </lineage>
</organism>
<sequence>MVQIKSSKYLDFLSQFGVGGAHPGGLSLTMEVLKNESIDETSHVLDVGCGTGQTAAYLTSRYDAKVTGIDIHPIMVEKAKKRMKKDQLPVEILQSSIENVPLQDAQFDLVLSESVLSFANASVALKEIYRLLKSGGRFIAIEMTINRPLDKTEETDLQQFYEFQSLLTEKDWIHLFEQTGFQHIHIHPQPSQQQDNAVLEDYHFSESIEPETFEVMEQHFEKVLKYQGILDYRIFTCTKG</sequence>